<keyword evidence="4 6" id="KW-0333">Golgi apparatus</keyword>
<dbReference type="Pfam" id="PF04099">
    <property type="entry name" value="Sybindin"/>
    <property type="match status" value="1"/>
</dbReference>
<dbReference type="PANTHER" id="PTHR23249:SF16">
    <property type="entry name" value="TRAFFICKING PROTEIN PARTICLE COMPLEX SUBUNIT 1"/>
    <property type="match status" value="1"/>
</dbReference>
<organism evidence="7">
    <name type="scientific">Pelagomonas calceolata</name>
    <dbReference type="NCBI Taxonomy" id="35677"/>
    <lineage>
        <taxon>Eukaryota</taxon>
        <taxon>Sar</taxon>
        <taxon>Stramenopiles</taxon>
        <taxon>Ochrophyta</taxon>
        <taxon>Pelagophyceae</taxon>
        <taxon>Pelagomonadales</taxon>
        <taxon>Pelagomonadaceae</taxon>
        <taxon>Pelagomonas</taxon>
    </lineage>
</organism>
<keyword evidence="1 6" id="KW-0813">Transport</keyword>
<sequence length="148" mass="16317">MVLYSLHVFDRSGRCLFDREWNGPRRDDGSGEHPRLVFGMLHSLGEVSNKLAPRGRAPDGHITVRTDSYALHAFEALSGYRFVLLADAEFKGDPRAVLFHVYAQLWVECVVKSPVQDPTSGGRVGSPLFEQQLDKYVGGLDGGAATKT</sequence>
<comment type="similarity">
    <text evidence="5">Belongs to the TRAPP small subunits family. BET5 subfamily.</text>
</comment>
<dbReference type="SMART" id="SM01399">
    <property type="entry name" value="Sybindin"/>
    <property type="match status" value="1"/>
</dbReference>
<evidence type="ECO:0000256" key="3">
    <source>
        <dbReference type="ARBA" id="ARBA00022892"/>
    </source>
</evidence>
<dbReference type="Gene3D" id="3.30.450.70">
    <property type="match status" value="1"/>
</dbReference>
<reference evidence="7" key="1">
    <citation type="submission" date="2021-01" db="EMBL/GenBank/DDBJ databases">
        <authorList>
            <person name="Corre E."/>
            <person name="Pelletier E."/>
            <person name="Niang G."/>
            <person name="Scheremetjew M."/>
            <person name="Finn R."/>
            <person name="Kale V."/>
            <person name="Holt S."/>
            <person name="Cochrane G."/>
            <person name="Meng A."/>
            <person name="Brown T."/>
            <person name="Cohen L."/>
        </authorList>
    </citation>
    <scope>NUCLEOTIDE SEQUENCE</scope>
    <source>
        <strain evidence="7">CCMP1756</strain>
    </source>
</reference>
<keyword evidence="2 6" id="KW-0256">Endoplasmic reticulum</keyword>
<proteinExistence type="inferred from homology"/>
<protein>
    <recommendedName>
        <fullName evidence="6">Trafficking protein particle complex subunit</fullName>
    </recommendedName>
</protein>
<evidence type="ECO:0000256" key="2">
    <source>
        <dbReference type="ARBA" id="ARBA00022824"/>
    </source>
</evidence>
<dbReference type="PANTHER" id="PTHR23249">
    <property type="entry name" value="TRAFFICKING PROTEIN PARTICLE COMPLEX SUBUNIT"/>
    <property type="match status" value="1"/>
</dbReference>
<evidence type="ECO:0000256" key="5">
    <source>
        <dbReference type="ARBA" id="ARBA00038167"/>
    </source>
</evidence>
<dbReference type="GO" id="GO:0005794">
    <property type="term" value="C:Golgi apparatus"/>
    <property type="evidence" value="ECO:0007669"/>
    <property type="project" value="UniProtKB-SubCell"/>
</dbReference>
<dbReference type="GO" id="GO:0030008">
    <property type="term" value="C:TRAPP complex"/>
    <property type="evidence" value="ECO:0007669"/>
    <property type="project" value="UniProtKB-UniRule"/>
</dbReference>
<comment type="subunit">
    <text evidence="6">Part of the multisubunit transport protein particle (TRAPP) complex.</text>
</comment>
<evidence type="ECO:0000256" key="6">
    <source>
        <dbReference type="RuleBase" id="RU366065"/>
    </source>
</evidence>
<dbReference type="GO" id="GO:0006888">
    <property type="term" value="P:endoplasmic reticulum to Golgi vesicle-mediated transport"/>
    <property type="evidence" value="ECO:0007669"/>
    <property type="project" value="UniProtKB-UniRule"/>
</dbReference>
<dbReference type="EMBL" id="HBIW01025473">
    <property type="protein sequence ID" value="CAE0706500.1"/>
    <property type="molecule type" value="Transcribed_RNA"/>
</dbReference>
<gene>
    <name evidence="7" type="ORF">PCAL00307_LOCUS21951</name>
</gene>
<dbReference type="AlphaFoldDB" id="A0A7S4A7P1"/>
<dbReference type="InterPro" id="IPR007233">
    <property type="entry name" value="TRAPPC"/>
</dbReference>
<evidence type="ECO:0000256" key="1">
    <source>
        <dbReference type="ARBA" id="ARBA00022448"/>
    </source>
</evidence>
<evidence type="ECO:0000256" key="4">
    <source>
        <dbReference type="ARBA" id="ARBA00023034"/>
    </source>
</evidence>
<comment type="subcellular location">
    <subcellularLocation>
        <location evidence="6">Endoplasmic reticulum</location>
    </subcellularLocation>
    <subcellularLocation>
        <location evidence="6">Golgi apparatus</location>
        <location evidence="6">cis-Golgi network</location>
    </subcellularLocation>
</comment>
<dbReference type="GO" id="GO:0005783">
    <property type="term" value="C:endoplasmic reticulum"/>
    <property type="evidence" value="ECO:0007669"/>
    <property type="project" value="UniProtKB-SubCell"/>
</dbReference>
<accession>A0A7S4A7P1</accession>
<dbReference type="InterPro" id="IPR011012">
    <property type="entry name" value="Longin-like_dom_sf"/>
</dbReference>
<dbReference type="SUPFAM" id="SSF64356">
    <property type="entry name" value="SNARE-like"/>
    <property type="match status" value="1"/>
</dbReference>
<evidence type="ECO:0000313" key="7">
    <source>
        <dbReference type="EMBL" id="CAE0706500.1"/>
    </source>
</evidence>
<name>A0A7S4A7P1_9STRA</name>
<keyword evidence="3 6" id="KW-0931">ER-Golgi transport</keyword>